<dbReference type="GO" id="GO:0008703">
    <property type="term" value="F:5-amino-6-(5-phosphoribosylamino)uracil reductase activity"/>
    <property type="evidence" value="ECO:0007669"/>
    <property type="project" value="InterPro"/>
</dbReference>
<protein>
    <submittedName>
        <fullName evidence="2">Dihydrofolate reductase</fullName>
    </submittedName>
</protein>
<feature type="domain" description="Bacterial bifunctional deaminase-reductase C-terminal" evidence="1">
    <location>
        <begin position="4"/>
        <end position="180"/>
    </location>
</feature>
<proteinExistence type="predicted"/>
<evidence type="ECO:0000259" key="1">
    <source>
        <dbReference type="Pfam" id="PF01872"/>
    </source>
</evidence>
<evidence type="ECO:0000313" key="3">
    <source>
        <dbReference type="Proteomes" id="UP000540568"/>
    </source>
</evidence>
<dbReference type="GO" id="GO:0009231">
    <property type="term" value="P:riboflavin biosynthetic process"/>
    <property type="evidence" value="ECO:0007669"/>
    <property type="project" value="InterPro"/>
</dbReference>
<dbReference type="Pfam" id="PF01872">
    <property type="entry name" value="RibD_C"/>
    <property type="match status" value="1"/>
</dbReference>
<dbReference type="InterPro" id="IPR024072">
    <property type="entry name" value="DHFR-like_dom_sf"/>
</dbReference>
<dbReference type="EMBL" id="JACGWV010000001">
    <property type="protein sequence ID" value="MBA8808733.1"/>
    <property type="molecule type" value="Genomic_DNA"/>
</dbReference>
<name>A0A7W3J9H0_9MICO</name>
<keyword evidence="3" id="KW-1185">Reference proteome</keyword>
<comment type="caution">
    <text evidence="2">The sequence shown here is derived from an EMBL/GenBank/DDBJ whole genome shotgun (WGS) entry which is preliminary data.</text>
</comment>
<accession>A0A7W3J9H0</accession>
<evidence type="ECO:0000313" key="2">
    <source>
        <dbReference type="EMBL" id="MBA8808733.1"/>
    </source>
</evidence>
<gene>
    <name evidence="2" type="ORF">FHX71_002675</name>
</gene>
<organism evidence="2 3">
    <name type="scientific">Promicromonospora sukumoe</name>
    <dbReference type="NCBI Taxonomy" id="88382"/>
    <lineage>
        <taxon>Bacteria</taxon>
        <taxon>Bacillati</taxon>
        <taxon>Actinomycetota</taxon>
        <taxon>Actinomycetes</taxon>
        <taxon>Micrococcales</taxon>
        <taxon>Promicromonosporaceae</taxon>
        <taxon>Promicromonospora</taxon>
    </lineage>
</organism>
<dbReference type="Proteomes" id="UP000540568">
    <property type="component" value="Unassembled WGS sequence"/>
</dbReference>
<dbReference type="AlphaFoldDB" id="A0A7W3J9H0"/>
<sequence length="187" mass="20645">MGTLRYTANMSADGYTVDAEGSFDFTQPTDEMLAFINEAEADSAVYVHGRRMYETMVYWETHDPGSTPNPHLDRYAEIWQGVDKIVVSSSLPPEAVTSARTRLVRDLGPGELQRIVSCAPGVVSIGGPTVAAPFIRQGLVDDFRFVVYPEVVGGGLPALPRDARLRLRLVDSRTFDDGCVYLRYAPR</sequence>
<reference evidence="2 3" key="1">
    <citation type="submission" date="2020-07" db="EMBL/GenBank/DDBJ databases">
        <title>Sequencing the genomes of 1000 actinobacteria strains.</title>
        <authorList>
            <person name="Klenk H.-P."/>
        </authorList>
    </citation>
    <scope>NUCLEOTIDE SEQUENCE [LARGE SCALE GENOMIC DNA]</scope>
    <source>
        <strain evidence="2 3">DSM 44121</strain>
    </source>
</reference>
<dbReference type="RefSeq" id="WP_182616958.1">
    <property type="nucleotide sequence ID" value="NZ_BAAATF010000003.1"/>
</dbReference>
<dbReference type="InterPro" id="IPR002734">
    <property type="entry name" value="RibDG_C"/>
</dbReference>
<dbReference type="SUPFAM" id="SSF53597">
    <property type="entry name" value="Dihydrofolate reductase-like"/>
    <property type="match status" value="1"/>
</dbReference>
<dbReference type="Gene3D" id="3.40.430.10">
    <property type="entry name" value="Dihydrofolate Reductase, subunit A"/>
    <property type="match status" value="1"/>
</dbReference>